<dbReference type="SUPFAM" id="SSF52218">
    <property type="entry name" value="Flavoproteins"/>
    <property type="match status" value="1"/>
</dbReference>
<dbReference type="InterPro" id="IPR050712">
    <property type="entry name" value="NAD(P)H-dep_reductase"/>
</dbReference>
<dbReference type="EMBL" id="CP157743">
    <property type="protein sequence ID" value="XBS20399.1"/>
    <property type="molecule type" value="Genomic_DNA"/>
</dbReference>
<keyword evidence="4" id="KW-0560">Oxidoreductase</keyword>
<evidence type="ECO:0000256" key="2">
    <source>
        <dbReference type="ARBA" id="ARBA00022643"/>
    </source>
</evidence>
<dbReference type="GO" id="GO:0010181">
    <property type="term" value="F:FMN binding"/>
    <property type="evidence" value="ECO:0007669"/>
    <property type="project" value="TreeGrafter"/>
</dbReference>
<keyword evidence="5" id="KW-1185">Reference proteome</keyword>
<name>A0AAU7NTX4_9GAMM</name>
<dbReference type="Gene3D" id="3.40.50.360">
    <property type="match status" value="1"/>
</dbReference>
<dbReference type="GO" id="GO:0016491">
    <property type="term" value="F:oxidoreductase activity"/>
    <property type="evidence" value="ECO:0007669"/>
    <property type="project" value="UniProtKB-KW"/>
</dbReference>
<dbReference type="AlphaFoldDB" id="A0AAU7NTX4"/>
<dbReference type="Proteomes" id="UP001225378">
    <property type="component" value="Chromosome"/>
</dbReference>
<dbReference type="RefSeq" id="WP_305906827.1">
    <property type="nucleotide sequence ID" value="NZ_CP157743.1"/>
</dbReference>
<organism evidence="4 5">
    <name type="scientific">Methylomarinum roseum</name>
    <dbReference type="NCBI Taxonomy" id="3067653"/>
    <lineage>
        <taxon>Bacteria</taxon>
        <taxon>Pseudomonadati</taxon>
        <taxon>Pseudomonadota</taxon>
        <taxon>Gammaproteobacteria</taxon>
        <taxon>Methylococcales</taxon>
        <taxon>Methylococcaceae</taxon>
        <taxon>Methylomarinum</taxon>
    </lineage>
</organism>
<comment type="cofactor">
    <cofactor evidence="1">
        <name>FMN</name>
        <dbReference type="ChEBI" id="CHEBI:58210"/>
    </cofactor>
</comment>
<protein>
    <submittedName>
        <fullName evidence="4">NAD(P)H-dependent oxidoreductase</fullName>
        <ecNumber evidence="4">1.-.-.-</ecNumber>
    </submittedName>
</protein>
<reference evidence="4 5" key="1">
    <citation type="journal article" date="2024" name="Microbiology">
        <title>Methylomarinum rosea sp. nov., a novel halophilic methanotrophic bacterium from the hypersaline Lake Elton.</title>
        <authorList>
            <person name="Suleimanov R.Z."/>
            <person name="Oshkin I.Y."/>
            <person name="Danilova O.V."/>
            <person name="Suzina N.E."/>
            <person name="Dedysh S.N."/>
        </authorList>
    </citation>
    <scope>NUCLEOTIDE SEQUENCE [LARGE SCALE GENOMIC DNA]</scope>
    <source>
        <strain evidence="4 5">Ch1-1</strain>
    </source>
</reference>
<dbReference type="Pfam" id="PF03358">
    <property type="entry name" value="FMN_red"/>
    <property type="match status" value="1"/>
</dbReference>
<keyword evidence="2" id="KW-0288">FMN</keyword>
<dbReference type="EC" id="1.-.-.-" evidence="4"/>
<dbReference type="InterPro" id="IPR005025">
    <property type="entry name" value="FMN_Rdtase-like_dom"/>
</dbReference>
<gene>
    <name evidence="4" type="ORF">Q9L42_018935</name>
</gene>
<accession>A0AAU7NTX4</accession>
<sequence>MTKILAFAGSSRKQSFNKKLVAIAAQGAAKAGAKVTLIDLADYPAPIFNQDLENEQGIPDKAREFKRLLIEHDGFLIASPEYNSAFSPLLKNMIDWASRKESDDEPPLLAFKGKMAAIMATSPGGLGGLRGLMFLRLLLSNIGVTVLAEQMAIPSAVTAFAADGSLADQQQQQSVHSLGHQLVEAIVRL</sequence>
<dbReference type="PANTHER" id="PTHR30543">
    <property type="entry name" value="CHROMATE REDUCTASE"/>
    <property type="match status" value="1"/>
</dbReference>
<proteinExistence type="predicted"/>
<evidence type="ECO:0000259" key="3">
    <source>
        <dbReference type="Pfam" id="PF03358"/>
    </source>
</evidence>
<dbReference type="GO" id="GO:0005829">
    <property type="term" value="C:cytosol"/>
    <property type="evidence" value="ECO:0007669"/>
    <property type="project" value="TreeGrafter"/>
</dbReference>
<feature type="domain" description="NADPH-dependent FMN reductase-like" evidence="3">
    <location>
        <begin position="2"/>
        <end position="156"/>
    </location>
</feature>
<dbReference type="InterPro" id="IPR029039">
    <property type="entry name" value="Flavoprotein-like_sf"/>
</dbReference>
<evidence type="ECO:0000313" key="5">
    <source>
        <dbReference type="Proteomes" id="UP001225378"/>
    </source>
</evidence>
<evidence type="ECO:0000313" key="4">
    <source>
        <dbReference type="EMBL" id="XBS20399.1"/>
    </source>
</evidence>
<dbReference type="KEGG" id="mech:Q9L42_018935"/>
<keyword evidence="2" id="KW-0285">Flavoprotein</keyword>
<dbReference type="PANTHER" id="PTHR30543:SF21">
    <property type="entry name" value="NAD(P)H-DEPENDENT FMN REDUCTASE LOT6"/>
    <property type="match status" value="1"/>
</dbReference>
<evidence type="ECO:0000256" key="1">
    <source>
        <dbReference type="ARBA" id="ARBA00001917"/>
    </source>
</evidence>